<evidence type="ECO:0000256" key="13">
    <source>
        <dbReference type="SAM" id="MobiDB-lite"/>
    </source>
</evidence>
<dbReference type="SUPFAM" id="SSF58038">
    <property type="entry name" value="SNARE fusion complex"/>
    <property type="match status" value="1"/>
</dbReference>
<keyword evidence="7 14" id="KW-1133">Transmembrane helix</keyword>
<accession>A0A7I8JB70</accession>
<dbReference type="GO" id="GO:0015031">
    <property type="term" value="P:protein transport"/>
    <property type="evidence" value="ECO:0007669"/>
    <property type="project" value="UniProtKB-KW"/>
</dbReference>
<dbReference type="InterPro" id="IPR000727">
    <property type="entry name" value="T_SNARE_dom"/>
</dbReference>
<evidence type="ECO:0000313" key="17">
    <source>
        <dbReference type="Proteomes" id="UP001189122"/>
    </source>
</evidence>
<feature type="transmembrane region" description="Helical" evidence="14">
    <location>
        <begin position="111"/>
        <end position="130"/>
    </location>
</feature>
<evidence type="ECO:0000256" key="1">
    <source>
        <dbReference type="ARBA" id="ARBA00004163"/>
    </source>
</evidence>
<evidence type="ECO:0000256" key="10">
    <source>
        <dbReference type="ARBA" id="ARBA00023136"/>
    </source>
</evidence>
<keyword evidence="3" id="KW-0813">Transport</keyword>
<gene>
    <name evidence="16" type="ORF">SI7747_10013624</name>
</gene>
<evidence type="ECO:0000256" key="3">
    <source>
        <dbReference type="ARBA" id="ARBA00022448"/>
    </source>
</evidence>
<keyword evidence="10 14" id="KW-0472">Membrane</keyword>
<dbReference type="AlphaFoldDB" id="A0A7I8JB70"/>
<comment type="subcellular location">
    <subcellularLocation>
        <location evidence="1">Endoplasmic reticulum membrane</location>
        <topology evidence="1">Single-pass type IV membrane protein</topology>
    </subcellularLocation>
    <subcellularLocation>
        <location evidence="2">Golgi apparatus membrane</location>
        <topology evidence="2">Single-pass type IV membrane protein</topology>
    </subcellularLocation>
</comment>
<sequence length="135" mass="14995">MSNSFQKSGVYGGGPLRSREGISARASASSSGGGDVQLQIDPMHADLDDHITKLHRQIGQLKGVALEIETEAKFQNNLLAQLQTTMLKAQAGLKNNMRRLNKRIIQQGSNHVFHVVLFALLCFFLVYLLTKFSRR</sequence>
<keyword evidence="6" id="KW-0653">Protein transport</keyword>
<evidence type="ECO:0000259" key="15">
    <source>
        <dbReference type="PROSITE" id="PS50192"/>
    </source>
</evidence>
<dbReference type="GO" id="GO:0000139">
    <property type="term" value="C:Golgi membrane"/>
    <property type="evidence" value="ECO:0007669"/>
    <property type="project" value="UniProtKB-SubCell"/>
</dbReference>
<evidence type="ECO:0000256" key="8">
    <source>
        <dbReference type="ARBA" id="ARBA00023034"/>
    </source>
</evidence>
<dbReference type="CDD" id="cd15841">
    <property type="entry name" value="SNARE_Qc"/>
    <property type="match status" value="1"/>
</dbReference>
<reference evidence="16 17" key="1">
    <citation type="submission" date="2019-12" db="EMBL/GenBank/DDBJ databases">
        <authorList>
            <person name="Scholz U."/>
            <person name="Mascher M."/>
            <person name="Fiebig A."/>
        </authorList>
    </citation>
    <scope>NUCLEOTIDE SEQUENCE</scope>
</reference>
<comment type="similarity">
    <text evidence="11">Belongs to the BET1 family.</text>
</comment>
<evidence type="ECO:0000256" key="4">
    <source>
        <dbReference type="ARBA" id="ARBA00022692"/>
    </source>
</evidence>
<feature type="region of interest" description="Disordered" evidence="13">
    <location>
        <begin position="1"/>
        <end position="38"/>
    </location>
</feature>
<protein>
    <recommendedName>
        <fullName evidence="15">t-SNARE coiled-coil homology domain-containing protein</fullName>
    </recommendedName>
</protein>
<dbReference type="GO" id="GO:0005789">
    <property type="term" value="C:endoplasmic reticulum membrane"/>
    <property type="evidence" value="ECO:0007669"/>
    <property type="project" value="UniProtKB-SubCell"/>
</dbReference>
<organism evidence="16">
    <name type="scientific">Spirodela intermedia</name>
    <name type="common">Intermediate duckweed</name>
    <dbReference type="NCBI Taxonomy" id="51605"/>
    <lineage>
        <taxon>Eukaryota</taxon>
        <taxon>Viridiplantae</taxon>
        <taxon>Streptophyta</taxon>
        <taxon>Embryophyta</taxon>
        <taxon>Tracheophyta</taxon>
        <taxon>Spermatophyta</taxon>
        <taxon>Magnoliopsida</taxon>
        <taxon>Liliopsida</taxon>
        <taxon>Araceae</taxon>
        <taxon>Lemnoideae</taxon>
        <taxon>Spirodela</taxon>
    </lineage>
</organism>
<dbReference type="Proteomes" id="UP001189122">
    <property type="component" value="Unassembled WGS sequence"/>
</dbReference>
<feature type="domain" description="T-SNARE coiled-coil homology" evidence="15">
    <location>
        <begin position="41"/>
        <end position="103"/>
    </location>
</feature>
<keyword evidence="9" id="KW-0175">Coiled coil</keyword>
<evidence type="ECO:0000256" key="5">
    <source>
        <dbReference type="ARBA" id="ARBA00022824"/>
    </source>
</evidence>
<evidence type="ECO:0000256" key="6">
    <source>
        <dbReference type="ARBA" id="ARBA00022927"/>
    </source>
</evidence>
<keyword evidence="5" id="KW-0256">Endoplasmic reticulum</keyword>
<keyword evidence="4 14" id="KW-0812">Transmembrane</keyword>
<proteinExistence type="inferred from homology"/>
<evidence type="ECO:0000313" key="16">
    <source>
        <dbReference type="EMBL" id="CAA2627975.1"/>
    </source>
</evidence>
<evidence type="ECO:0000256" key="2">
    <source>
        <dbReference type="ARBA" id="ARBA00004409"/>
    </source>
</evidence>
<comment type="function">
    <text evidence="12">Required for vesicular transport from the ER to the Golgi complex. Functions as a SNARE associated with ER-derived vesicles.</text>
</comment>
<dbReference type="FunFam" id="1.20.5.110:FF:000056">
    <property type="entry name" value="Bet1-like protein At4g14600"/>
    <property type="match status" value="1"/>
</dbReference>
<dbReference type="Gene3D" id="1.20.5.110">
    <property type="match status" value="1"/>
</dbReference>
<evidence type="ECO:0000256" key="12">
    <source>
        <dbReference type="ARBA" id="ARBA00060029"/>
    </source>
</evidence>
<keyword evidence="8" id="KW-0333">Golgi apparatus</keyword>
<dbReference type="EMBL" id="CACRZD030000010">
    <property type="protein sequence ID" value="CAA6667231.1"/>
    <property type="molecule type" value="Genomic_DNA"/>
</dbReference>
<dbReference type="PROSITE" id="PS50192">
    <property type="entry name" value="T_SNARE"/>
    <property type="match status" value="1"/>
</dbReference>
<dbReference type="EMBL" id="LR743597">
    <property type="protein sequence ID" value="CAA2627975.1"/>
    <property type="molecule type" value="Genomic_DNA"/>
</dbReference>
<evidence type="ECO:0000256" key="9">
    <source>
        <dbReference type="ARBA" id="ARBA00023054"/>
    </source>
</evidence>
<evidence type="ECO:0000256" key="14">
    <source>
        <dbReference type="SAM" id="Phobius"/>
    </source>
</evidence>
<evidence type="ECO:0000256" key="11">
    <source>
        <dbReference type="ARBA" id="ARBA00037962"/>
    </source>
</evidence>
<evidence type="ECO:0000256" key="7">
    <source>
        <dbReference type="ARBA" id="ARBA00022989"/>
    </source>
</evidence>
<dbReference type="PANTHER" id="PTHR12791">
    <property type="entry name" value="GOLGI SNARE BET1-RELATED"/>
    <property type="match status" value="1"/>
</dbReference>
<keyword evidence="17" id="KW-1185">Reference proteome</keyword>
<name>A0A7I8JB70_SPIIN</name>